<gene>
    <name evidence="2" type="ORF">AVE30378_03946</name>
</gene>
<reference evidence="2 3" key="1">
    <citation type="submission" date="2018-07" db="EMBL/GenBank/DDBJ databases">
        <authorList>
            <person name="Peeters C."/>
        </authorList>
    </citation>
    <scope>NUCLEOTIDE SEQUENCE [LARGE SCALE GENOMIC DNA]</scope>
    <source>
        <strain evidence="2 3">LMG 30378</strain>
    </source>
</reference>
<dbReference type="EMBL" id="UFQC01000022">
    <property type="protein sequence ID" value="SSW70275.1"/>
    <property type="molecule type" value="Genomic_DNA"/>
</dbReference>
<organism evidence="2 3">
    <name type="scientific">Achromobacter veterisilvae</name>
    <dbReference type="NCBI Taxonomy" id="2069367"/>
    <lineage>
        <taxon>Bacteria</taxon>
        <taxon>Pseudomonadati</taxon>
        <taxon>Pseudomonadota</taxon>
        <taxon>Betaproteobacteria</taxon>
        <taxon>Burkholderiales</taxon>
        <taxon>Alcaligenaceae</taxon>
        <taxon>Achromobacter</taxon>
    </lineage>
</organism>
<proteinExistence type="inferred from homology"/>
<accession>A0A446CQZ7</accession>
<evidence type="ECO:0000313" key="3">
    <source>
        <dbReference type="Proteomes" id="UP000289465"/>
    </source>
</evidence>
<protein>
    <submittedName>
        <fullName evidence="2">Uncharacterized protein</fullName>
    </submittedName>
</protein>
<dbReference type="InterPro" id="IPR011322">
    <property type="entry name" value="N-reg_PII-like_a/b"/>
</dbReference>
<dbReference type="OrthoDB" id="5339790at2"/>
<dbReference type="RefSeq" id="WP_129242598.1">
    <property type="nucleotide sequence ID" value="NZ_UFQC01000022.1"/>
</dbReference>
<dbReference type="Proteomes" id="UP000289465">
    <property type="component" value="Unassembled WGS sequence"/>
</dbReference>
<dbReference type="Pfam" id="PF02641">
    <property type="entry name" value="DUF190"/>
    <property type="match status" value="1"/>
</dbReference>
<sequence length="109" mass="12393">MDGYQLTFFTQQERRHGHQQLCQWLLTLAKSMQIRGATLISAQEGLGSHHRLHSAHFFDLADQPVEVTMVVSAEECDALMERLRNEPDLHLFYAKSHVEFGTIGDPASN</sequence>
<name>A0A446CQZ7_9BURK</name>
<dbReference type="InterPro" id="IPR015867">
    <property type="entry name" value="N-reg_PII/ATP_PRibTrfase_C"/>
</dbReference>
<evidence type="ECO:0000313" key="2">
    <source>
        <dbReference type="EMBL" id="SSW70275.1"/>
    </source>
</evidence>
<dbReference type="InterPro" id="IPR003793">
    <property type="entry name" value="UPF0166"/>
</dbReference>
<comment type="similarity">
    <text evidence="1">Belongs to the UPF0166 family.</text>
</comment>
<evidence type="ECO:0000256" key="1">
    <source>
        <dbReference type="ARBA" id="ARBA00010554"/>
    </source>
</evidence>
<dbReference type="AlphaFoldDB" id="A0A446CQZ7"/>
<dbReference type="Gene3D" id="3.30.70.120">
    <property type="match status" value="1"/>
</dbReference>
<dbReference type="SUPFAM" id="SSF54913">
    <property type="entry name" value="GlnB-like"/>
    <property type="match status" value="1"/>
</dbReference>